<dbReference type="Gene3D" id="2.40.260.10">
    <property type="entry name" value="Sortase"/>
    <property type="match status" value="1"/>
</dbReference>
<feature type="transmembrane region" description="Helical" evidence="2">
    <location>
        <begin position="6"/>
        <end position="26"/>
    </location>
</feature>
<evidence type="ECO:0000313" key="3">
    <source>
        <dbReference type="EMBL" id="MCU6695990.1"/>
    </source>
</evidence>
<evidence type="ECO:0000256" key="1">
    <source>
        <dbReference type="ARBA" id="ARBA00022801"/>
    </source>
</evidence>
<dbReference type="InterPro" id="IPR005754">
    <property type="entry name" value="Sortase"/>
</dbReference>
<gene>
    <name evidence="3" type="ORF">OCV63_03645</name>
</gene>
<reference evidence="3 4" key="1">
    <citation type="journal article" date="2021" name="ISME Commun">
        <title>Automated analysis of genomic sequences facilitates high-throughput and comprehensive description of bacteria.</title>
        <authorList>
            <person name="Hitch T.C.A."/>
        </authorList>
    </citation>
    <scope>NUCLEOTIDE SEQUENCE [LARGE SCALE GENOMIC DNA]</scope>
    <source>
        <strain evidence="3 4">Sanger_04</strain>
    </source>
</reference>
<proteinExistence type="predicted"/>
<organism evidence="3 4">
    <name type="scientific">Laedolimicola ammoniilytica</name>
    <dbReference type="NCBI Taxonomy" id="2981771"/>
    <lineage>
        <taxon>Bacteria</taxon>
        <taxon>Bacillati</taxon>
        <taxon>Bacillota</taxon>
        <taxon>Clostridia</taxon>
        <taxon>Lachnospirales</taxon>
        <taxon>Lachnospiraceae</taxon>
        <taxon>Laedolimicola</taxon>
    </lineage>
</organism>
<dbReference type="Proteomes" id="UP001652461">
    <property type="component" value="Unassembled WGS sequence"/>
</dbReference>
<name>A0ABT2RUJ8_9FIRM</name>
<keyword evidence="2" id="KW-0812">Transmembrane</keyword>
<dbReference type="RefSeq" id="WP_158362067.1">
    <property type="nucleotide sequence ID" value="NZ_JAOQKC010000003.1"/>
</dbReference>
<dbReference type="InterPro" id="IPR023365">
    <property type="entry name" value="Sortase_dom-sf"/>
</dbReference>
<dbReference type="CDD" id="cd00004">
    <property type="entry name" value="Sortase"/>
    <property type="match status" value="1"/>
</dbReference>
<evidence type="ECO:0000313" key="4">
    <source>
        <dbReference type="Proteomes" id="UP001652461"/>
    </source>
</evidence>
<dbReference type="SUPFAM" id="SSF63817">
    <property type="entry name" value="Sortase"/>
    <property type="match status" value="1"/>
</dbReference>
<keyword evidence="4" id="KW-1185">Reference proteome</keyword>
<comment type="caution">
    <text evidence="3">The sequence shown here is derived from an EMBL/GenBank/DDBJ whole genome shotgun (WGS) entry which is preliminary data.</text>
</comment>
<keyword evidence="2" id="KW-1133">Transmembrane helix</keyword>
<accession>A0ABT2RUJ8</accession>
<keyword evidence="1" id="KW-0378">Hydrolase</keyword>
<dbReference type="EMBL" id="JAOQKC010000003">
    <property type="protein sequence ID" value="MCU6695990.1"/>
    <property type="molecule type" value="Genomic_DNA"/>
</dbReference>
<protein>
    <submittedName>
        <fullName evidence="3">Sortase</fullName>
    </submittedName>
</protein>
<dbReference type="NCBIfam" id="TIGR01076">
    <property type="entry name" value="sortase_fam"/>
    <property type="match status" value="1"/>
</dbReference>
<evidence type="ECO:0000256" key="2">
    <source>
        <dbReference type="SAM" id="Phobius"/>
    </source>
</evidence>
<dbReference type="Pfam" id="PF04203">
    <property type="entry name" value="Sortase"/>
    <property type="match status" value="1"/>
</dbReference>
<sequence length="222" mass="23985">MPKKTGIAIVAVGAALILSALLLLLYNRYEDAHAGQEAESLLASVEAAISAQATDTPAATAPNRPDASKILAPTPLDPEMPVVVLDGYEYVGYVEIPALGLKLPVMSEWDYTRLKVAPCRQFGSSRTDDLVIAAHNYENHFGRLKELSEGDTVIFTDMEGVVNTYSVKKIETLNPNEVDAVQNSGYALVLYTCTKGGKTRVTVFCDRVKVITPSPSPTQVEK</sequence>
<keyword evidence="2" id="KW-0472">Membrane</keyword>